<dbReference type="PANTHER" id="PTHR43229">
    <property type="entry name" value="NODULATION PROTEIN J"/>
    <property type="match status" value="1"/>
</dbReference>
<feature type="transmembrane region" description="Helical" evidence="5">
    <location>
        <begin position="137"/>
        <end position="159"/>
    </location>
</feature>
<dbReference type="Pfam" id="PF01061">
    <property type="entry name" value="ABC2_membrane"/>
    <property type="match status" value="1"/>
</dbReference>
<keyword evidence="4 5" id="KW-0472">Membrane</keyword>
<reference evidence="7 8" key="1">
    <citation type="submission" date="2021-02" db="EMBL/GenBank/DDBJ databases">
        <title>Taxonomically Unique Crown Gall-Associated Xanthomonas Stains Have Deficiency in Virulence Repertories.</title>
        <authorList>
            <person name="Mafakheri H."/>
            <person name="Taghavi S.M."/>
            <person name="Dimkic I."/>
            <person name="Nemanja K."/>
            <person name="Osdaghi E."/>
        </authorList>
    </citation>
    <scope>NUCLEOTIDE SEQUENCE [LARGE SCALE GENOMIC DNA]</scope>
    <source>
        <strain evidence="7 8">FX4</strain>
    </source>
</reference>
<organism evidence="7 8">
    <name type="scientific">Xanthomonas bonasiae</name>
    <dbReference type="NCBI Taxonomy" id="2810351"/>
    <lineage>
        <taxon>Bacteria</taxon>
        <taxon>Pseudomonadati</taxon>
        <taxon>Pseudomonadota</taxon>
        <taxon>Gammaproteobacteria</taxon>
        <taxon>Lysobacterales</taxon>
        <taxon>Lysobacteraceae</taxon>
        <taxon>Xanthomonas</taxon>
    </lineage>
</organism>
<evidence type="ECO:0000256" key="5">
    <source>
        <dbReference type="SAM" id="Phobius"/>
    </source>
</evidence>
<evidence type="ECO:0000313" key="8">
    <source>
        <dbReference type="Proteomes" id="UP000695802"/>
    </source>
</evidence>
<evidence type="ECO:0000256" key="2">
    <source>
        <dbReference type="ARBA" id="ARBA00022692"/>
    </source>
</evidence>
<dbReference type="InterPro" id="IPR051784">
    <property type="entry name" value="Nod_factor_ABC_transporter"/>
</dbReference>
<evidence type="ECO:0000256" key="1">
    <source>
        <dbReference type="ARBA" id="ARBA00004141"/>
    </source>
</evidence>
<sequence>MLRLFYIELIRSFVLNLRYPANFVSSLVLNTLMFYGLFMGAQYLSGQQVFGERLDTMVVGYSAWVLVTKSVNKTPMAIQQDADTGVLESLFLSGYRKDAMFLIRALAESVSDVVTVVLIVSLLVLFTGSRINLSPWVVLPVATLVLSAIGIGMLIGAFALQVKRVSAILPAVQLLTLALMFTPFESLTSGWAQYLKPLGMALPMVPSVVFLRQLLVYGTMDPQTLMQAVANAVGYVVVGIIFFNLMIRRVKRKGLLGGH</sequence>
<name>A0ABS3AW03_9XANT</name>
<comment type="subcellular location">
    <subcellularLocation>
        <location evidence="1">Membrane</location>
        <topology evidence="1">Multi-pass membrane protein</topology>
    </subcellularLocation>
</comment>
<dbReference type="EMBL" id="JAFIWB010000001">
    <property type="protein sequence ID" value="MBN6100558.1"/>
    <property type="molecule type" value="Genomic_DNA"/>
</dbReference>
<gene>
    <name evidence="7" type="ORF">JR064_00045</name>
</gene>
<keyword evidence="2 5" id="KW-0812">Transmembrane</keyword>
<feature type="domain" description="ABC-2 type transporter transmembrane" evidence="6">
    <location>
        <begin position="5"/>
        <end position="199"/>
    </location>
</feature>
<evidence type="ECO:0000313" key="7">
    <source>
        <dbReference type="EMBL" id="MBN6100558.1"/>
    </source>
</evidence>
<evidence type="ECO:0000259" key="6">
    <source>
        <dbReference type="Pfam" id="PF01061"/>
    </source>
</evidence>
<evidence type="ECO:0000256" key="4">
    <source>
        <dbReference type="ARBA" id="ARBA00023136"/>
    </source>
</evidence>
<dbReference type="Proteomes" id="UP000695802">
    <property type="component" value="Unassembled WGS sequence"/>
</dbReference>
<protein>
    <submittedName>
        <fullName evidence="7">ABC transporter permease</fullName>
    </submittedName>
</protein>
<evidence type="ECO:0000256" key="3">
    <source>
        <dbReference type="ARBA" id="ARBA00022989"/>
    </source>
</evidence>
<feature type="transmembrane region" description="Helical" evidence="5">
    <location>
        <begin position="228"/>
        <end position="247"/>
    </location>
</feature>
<dbReference type="PANTHER" id="PTHR43229:SF6">
    <property type="entry name" value="ABC-TYPE MULTIDRUG TRANSPORT SYSTEM, PERMEASE COMPONENT"/>
    <property type="match status" value="1"/>
</dbReference>
<feature type="transmembrane region" description="Helical" evidence="5">
    <location>
        <begin position="101"/>
        <end position="125"/>
    </location>
</feature>
<keyword evidence="8" id="KW-1185">Reference proteome</keyword>
<accession>A0ABS3AW03</accession>
<dbReference type="RefSeq" id="WP_206228410.1">
    <property type="nucleotide sequence ID" value="NZ_JAFIWB010000001.1"/>
</dbReference>
<feature type="transmembrane region" description="Helical" evidence="5">
    <location>
        <begin position="21"/>
        <end position="44"/>
    </location>
</feature>
<dbReference type="InterPro" id="IPR013525">
    <property type="entry name" value="ABC2_TM"/>
</dbReference>
<comment type="caution">
    <text evidence="7">The sequence shown here is derived from an EMBL/GenBank/DDBJ whole genome shotgun (WGS) entry which is preliminary data.</text>
</comment>
<keyword evidence="3 5" id="KW-1133">Transmembrane helix</keyword>
<proteinExistence type="predicted"/>
<feature type="transmembrane region" description="Helical" evidence="5">
    <location>
        <begin position="165"/>
        <end position="182"/>
    </location>
</feature>